<name>A0A2I0UQX7_LIMLA</name>
<organism evidence="1 2">
    <name type="scientific">Limosa lapponica baueri</name>
    <dbReference type="NCBI Taxonomy" id="1758121"/>
    <lineage>
        <taxon>Eukaryota</taxon>
        <taxon>Metazoa</taxon>
        <taxon>Chordata</taxon>
        <taxon>Craniata</taxon>
        <taxon>Vertebrata</taxon>
        <taxon>Euteleostomi</taxon>
        <taxon>Archelosauria</taxon>
        <taxon>Archosauria</taxon>
        <taxon>Dinosauria</taxon>
        <taxon>Saurischia</taxon>
        <taxon>Theropoda</taxon>
        <taxon>Coelurosauria</taxon>
        <taxon>Aves</taxon>
        <taxon>Neognathae</taxon>
        <taxon>Neoaves</taxon>
        <taxon>Charadriiformes</taxon>
        <taxon>Scolopacidae</taxon>
        <taxon>Limosa</taxon>
    </lineage>
</organism>
<gene>
    <name evidence="1" type="ORF">llap_1189</name>
</gene>
<reference evidence="2" key="2">
    <citation type="submission" date="2017-12" db="EMBL/GenBank/DDBJ databases">
        <title>Genome sequence of the Bar-tailed Godwit (Limosa lapponica baueri).</title>
        <authorList>
            <person name="Lima N.C.B."/>
            <person name="Parody-Merino A.M."/>
            <person name="Battley P.F."/>
            <person name="Fidler A.E."/>
            <person name="Prosdocimi F."/>
        </authorList>
    </citation>
    <scope>NUCLEOTIDE SEQUENCE [LARGE SCALE GENOMIC DNA]</scope>
</reference>
<evidence type="ECO:0000313" key="2">
    <source>
        <dbReference type="Proteomes" id="UP000233556"/>
    </source>
</evidence>
<accession>A0A2I0UQX7</accession>
<reference evidence="2" key="1">
    <citation type="submission" date="2017-11" db="EMBL/GenBank/DDBJ databases">
        <authorList>
            <person name="Lima N.C."/>
            <person name="Parody-Merino A.M."/>
            <person name="Battley P.F."/>
            <person name="Fidler A.E."/>
            <person name="Prosdocimi F."/>
        </authorList>
    </citation>
    <scope>NUCLEOTIDE SEQUENCE [LARGE SCALE GENOMIC DNA]</scope>
</reference>
<sequence>MKFKKAKCKVLHLGLGNPKHKYRLGGEWLESSTEKDSGMLTDEKLNMSRQCTLTAQKANAIRGCIKRSVASRSRQVILPLYSTLDWNTVRLMVVNGMKSSWRPVTSGVPQGSVLGPVLFNIFINDLDEGIECTLRIPERLHELYSTENHCKLLDRKAGLEEGIYKDRANRKTNFQASLNVSL</sequence>
<dbReference type="EMBL" id="KZ505652">
    <property type="protein sequence ID" value="PKU48448.1"/>
    <property type="molecule type" value="Genomic_DNA"/>
</dbReference>
<keyword evidence="2" id="KW-1185">Reference proteome</keyword>
<evidence type="ECO:0000313" key="1">
    <source>
        <dbReference type="EMBL" id="PKU48448.1"/>
    </source>
</evidence>
<dbReference type="AlphaFoldDB" id="A0A2I0UQX7"/>
<proteinExistence type="predicted"/>
<dbReference type="Proteomes" id="UP000233556">
    <property type="component" value="Unassembled WGS sequence"/>
</dbReference>
<dbReference type="PANTHER" id="PTHR33332">
    <property type="entry name" value="REVERSE TRANSCRIPTASE DOMAIN-CONTAINING PROTEIN"/>
    <property type="match status" value="1"/>
</dbReference>
<protein>
    <submittedName>
        <fullName evidence="1">Uncharacterized protein</fullName>
    </submittedName>
</protein>
<dbReference type="OrthoDB" id="73680at2759"/>